<accession>A0AAX3BG98</accession>
<dbReference type="InterPro" id="IPR036969">
    <property type="entry name" value="Citrate_synthase_sf"/>
</dbReference>
<evidence type="ECO:0000313" key="7">
    <source>
        <dbReference type="EMBL" id="URA11360.1"/>
    </source>
</evidence>
<comment type="catalytic activity">
    <reaction evidence="4">
        <text>oxaloacetate + acetyl-CoA + H2O = citrate + CoA + H(+)</text>
        <dbReference type="Rhea" id="RHEA:16845"/>
        <dbReference type="ChEBI" id="CHEBI:15377"/>
        <dbReference type="ChEBI" id="CHEBI:15378"/>
        <dbReference type="ChEBI" id="CHEBI:16452"/>
        <dbReference type="ChEBI" id="CHEBI:16947"/>
        <dbReference type="ChEBI" id="CHEBI:57287"/>
        <dbReference type="ChEBI" id="CHEBI:57288"/>
        <dbReference type="EC" id="2.3.3.16"/>
    </reaction>
</comment>
<dbReference type="InterPro" id="IPR002020">
    <property type="entry name" value="Citrate_synthase"/>
</dbReference>
<dbReference type="GO" id="GO:0005829">
    <property type="term" value="C:cytosol"/>
    <property type="evidence" value="ECO:0007669"/>
    <property type="project" value="TreeGrafter"/>
</dbReference>
<dbReference type="NCBIfam" id="NF010635">
    <property type="entry name" value="PRK14032.1"/>
    <property type="match status" value="1"/>
</dbReference>
<evidence type="ECO:0000256" key="6">
    <source>
        <dbReference type="PIRSR" id="PIRSR001369-1"/>
    </source>
</evidence>
<sequence length="449" mass="51491">MQPKDLSQLTPFTSYLETNNVIPNELYTEYNVKRGLRNTDGTGVLVGLTHIGEVHGYVMDEGVPVPVEGRLRYRGIDIFDLVEGFQKENRYGFEETVFLLLFGQLPTKKELEEFSALLARYRQLPDGFKENIILKSPSPNIMNLLTREVSALYAYDPEPDDISVANVLDQCLQLIAQFPAMVAYGYHAKRHYYENESLFLHHQSDRLAHVENFLSLLRPNREFDPIEAHILDLAFVLHAEHGGGNNSTFTLHVVSSTNTDTYSAIVAALCSLKGPRHGGANAEVVNMMDDVKKHIKDWSNENEIKDYIRKLLNKEAYDRRGLIYGMGHAVYSLSDPRAILLKKKAEELARYKKREEEFHLYDLFERFSRQLFAEKAKNKIICANVDFYAGFVYDMLGIPRELYTPLFALSRMAGWSAHRLEELIAGGRIIRPAYKCISEPKEYVPLDRR</sequence>
<dbReference type="KEGG" id="taqu:KDW03_03600"/>
<evidence type="ECO:0000256" key="2">
    <source>
        <dbReference type="ARBA" id="ARBA00010566"/>
    </source>
</evidence>
<evidence type="ECO:0000256" key="5">
    <source>
        <dbReference type="PIRNR" id="PIRNR001369"/>
    </source>
</evidence>
<dbReference type="Gene3D" id="1.10.580.10">
    <property type="entry name" value="Citrate Synthase, domain 1"/>
    <property type="match status" value="1"/>
</dbReference>
<dbReference type="InterPro" id="IPR016142">
    <property type="entry name" value="Citrate_synth-like_lrg_a-sub"/>
</dbReference>
<dbReference type="Proteomes" id="UP001056539">
    <property type="component" value="Chromosome"/>
</dbReference>
<dbReference type="SUPFAM" id="SSF48256">
    <property type="entry name" value="Citrate synthase"/>
    <property type="match status" value="1"/>
</dbReference>
<dbReference type="Gene3D" id="1.10.230.10">
    <property type="entry name" value="Cytochrome P450-Terp, domain 2"/>
    <property type="match status" value="1"/>
</dbReference>
<keyword evidence="3 5" id="KW-0808">Transferase</keyword>
<evidence type="ECO:0000256" key="1">
    <source>
        <dbReference type="ARBA" id="ARBA00004751"/>
    </source>
</evidence>
<dbReference type="AlphaFoldDB" id="A0AAX3BG98"/>
<comment type="similarity">
    <text evidence="2 5">Belongs to the citrate synthase family.</text>
</comment>
<dbReference type="GO" id="GO:0005975">
    <property type="term" value="P:carbohydrate metabolic process"/>
    <property type="evidence" value="ECO:0007669"/>
    <property type="project" value="TreeGrafter"/>
</dbReference>
<feature type="active site" evidence="6">
    <location>
        <position position="328"/>
    </location>
</feature>
<evidence type="ECO:0000256" key="4">
    <source>
        <dbReference type="ARBA" id="ARBA00049288"/>
    </source>
</evidence>
<name>A0AAX3BG98_9SPIR</name>
<dbReference type="GO" id="GO:0036440">
    <property type="term" value="F:citrate synthase activity"/>
    <property type="evidence" value="ECO:0007669"/>
    <property type="project" value="UniProtKB-EC"/>
</dbReference>
<dbReference type="PRINTS" id="PR00143">
    <property type="entry name" value="CITRTSNTHASE"/>
</dbReference>
<proteinExistence type="inferred from homology"/>
<dbReference type="PANTHER" id="PTHR11739:SF4">
    <property type="entry name" value="CITRATE SYNTHASE, PEROXISOMAL"/>
    <property type="match status" value="1"/>
</dbReference>
<gene>
    <name evidence="7" type="ORF">KDW03_03600</name>
</gene>
<protein>
    <recommendedName>
        <fullName evidence="5">Citrate synthase</fullName>
    </recommendedName>
</protein>
<evidence type="ECO:0000256" key="3">
    <source>
        <dbReference type="ARBA" id="ARBA00022679"/>
    </source>
</evidence>
<comment type="pathway">
    <text evidence="1">Carbohydrate metabolism; tricarboxylic acid cycle; isocitrate from oxaloacetate: step 1/2.</text>
</comment>
<dbReference type="InterPro" id="IPR024176">
    <property type="entry name" value="Citrate_synthase_bac-typ"/>
</dbReference>
<evidence type="ECO:0000313" key="8">
    <source>
        <dbReference type="Proteomes" id="UP001056539"/>
    </source>
</evidence>
<dbReference type="PANTHER" id="PTHR11739">
    <property type="entry name" value="CITRATE SYNTHASE"/>
    <property type="match status" value="1"/>
</dbReference>
<reference evidence="7" key="1">
    <citation type="submission" date="2021-04" db="EMBL/GenBank/DDBJ databases">
        <authorList>
            <person name="Postec A."/>
        </authorList>
    </citation>
    <scope>NUCLEOTIDE SEQUENCE</scope>
    <source>
        <strain evidence="7">F1F22</strain>
    </source>
</reference>
<organism evidence="7 8">
    <name type="scientific">Thermospira aquatica</name>
    <dbReference type="NCBI Taxonomy" id="2828656"/>
    <lineage>
        <taxon>Bacteria</taxon>
        <taxon>Pseudomonadati</taxon>
        <taxon>Spirochaetota</taxon>
        <taxon>Spirochaetia</taxon>
        <taxon>Brevinematales</taxon>
        <taxon>Thermospiraceae</taxon>
        <taxon>Thermospira</taxon>
    </lineage>
</organism>
<dbReference type="RefSeq" id="WP_408648352.1">
    <property type="nucleotide sequence ID" value="NZ_CP073355.1"/>
</dbReference>
<dbReference type="GO" id="GO:0006099">
    <property type="term" value="P:tricarboxylic acid cycle"/>
    <property type="evidence" value="ECO:0007669"/>
    <property type="project" value="InterPro"/>
</dbReference>
<reference evidence="7" key="2">
    <citation type="submission" date="2022-06" db="EMBL/GenBank/DDBJ databases">
        <title>Thermospira aquatica gen. nov., sp. nov.</title>
        <authorList>
            <person name="Ben Ali Gam Z."/>
            <person name="Labat M."/>
        </authorList>
    </citation>
    <scope>NUCLEOTIDE SEQUENCE</scope>
    <source>
        <strain evidence="7">F1F22</strain>
    </source>
</reference>
<dbReference type="PIRSF" id="PIRSF001369">
    <property type="entry name" value="Citrate_synth"/>
    <property type="match status" value="1"/>
</dbReference>
<feature type="active site" evidence="6">
    <location>
        <position position="386"/>
    </location>
</feature>
<dbReference type="Pfam" id="PF00285">
    <property type="entry name" value="Citrate_synt"/>
    <property type="match status" value="1"/>
</dbReference>
<dbReference type="EMBL" id="CP073355">
    <property type="protein sequence ID" value="URA11360.1"/>
    <property type="molecule type" value="Genomic_DNA"/>
</dbReference>
<keyword evidence="8" id="KW-1185">Reference proteome</keyword>
<dbReference type="InterPro" id="IPR016143">
    <property type="entry name" value="Citrate_synth-like_sm_a-sub"/>
</dbReference>